<organism evidence="2">
    <name type="scientific">Oryza meridionalis</name>
    <dbReference type="NCBI Taxonomy" id="40149"/>
    <lineage>
        <taxon>Eukaryota</taxon>
        <taxon>Viridiplantae</taxon>
        <taxon>Streptophyta</taxon>
        <taxon>Embryophyta</taxon>
        <taxon>Tracheophyta</taxon>
        <taxon>Spermatophyta</taxon>
        <taxon>Magnoliopsida</taxon>
        <taxon>Liliopsida</taxon>
        <taxon>Poales</taxon>
        <taxon>Poaceae</taxon>
        <taxon>BOP clade</taxon>
        <taxon>Oryzoideae</taxon>
        <taxon>Oryzeae</taxon>
        <taxon>Oryzinae</taxon>
        <taxon>Oryza</taxon>
    </lineage>
</organism>
<protein>
    <recommendedName>
        <fullName evidence="4">DUF834 domain-containing protein</fullName>
    </recommendedName>
</protein>
<dbReference type="EnsemblPlants" id="OMERI06G01120.1">
    <property type="protein sequence ID" value="OMERI06G01120.1"/>
    <property type="gene ID" value="OMERI06G01120"/>
</dbReference>
<dbReference type="Gramene" id="OMERI06G01120.1">
    <property type="protein sequence ID" value="OMERI06G01120.1"/>
    <property type="gene ID" value="OMERI06G01120"/>
</dbReference>
<dbReference type="Proteomes" id="UP000008021">
    <property type="component" value="Chromosome 6"/>
</dbReference>
<dbReference type="HOGENOM" id="CLU_1565352_0_0_1"/>
<evidence type="ECO:0000313" key="3">
    <source>
        <dbReference type="Proteomes" id="UP000008021"/>
    </source>
</evidence>
<proteinExistence type="predicted"/>
<accession>A0A0E0DVW5</accession>
<feature type="region of interest" description="Disordered" evidence="1">
    <location>
        <begin position="1"/>
        <end position="157"/>
    </location>
</feature>
<evidence type="ECO:0000313" key="2">
    <source>
        <dbReference type="EnsemblPlants" id="OMERI06G01120.1"/>
    </source>
</evidence>
<reference evidence="2" key="2">
    <citation type="submission" date="2018-05" db="EMBL/GenBank/DDBJ databases">
        <title>OmerRS3 (Oryza meridionalis Reference Sequence Version 3).</title>
        <authorList>
            <person name="Zhang J."/>
            <person name="Kudrna D."/>
            <person name="Lee S."/>
            <person name="Talag J."/>
            <person name="Welchert J."/>
            <person name="Wing R.A."/>
        </authorList>
    </citation>
    <scope>NUCLEOTIDE SEQUENCE [LARGE SCALE GENOMIC DNA]</scope>
    <source>
        <strain evidence="2">cv. OR44</strain>
    </source>
</reference>
<sequence length="171" mass="17650">MPFYSSAGAPLPLRRCPPPRLAAGRRRRGAGADGDRSMGAGGDAAWEPAADNPEAGSAEAPAVGLGGDAVEMAEGQRRRWGGEIHSPLLSRSGGEGGGARSGRRRSRGGAAGEPRPAQIGGRRGRSRRSSLPVGPALTSSSGHCIFSPPRPSPLSPLLWHVWVPPPETRNS</sequence>
<reference evidence="2" key="1">
    <citation type="submission" date="2015-04" db="UniProtKB">
        <authorList>
            <consortium name="EnsemblPlants"/>
        </authorList>
    </citation>
    <scope>IDENTIFICATION</scope>
</reference>
<evidence type="ECO:0008006" key="4">
    <source>
        <dbReference type="Google" id="ProtNLM"/>
    </source>
</evidence>
<evidence type="ECO:0000256" key="1">
    <source>
        <dbReference type="SAM" id="MobiDB-lite"/>
    </source>
</evidence>
<dbReference type="AlphaFoldDB" id="A0A0E0DVW5"/>
<name>A0A0E0DVW5_9ORYZ</name>
<keyword evidence="3" id="KW-1185">Reference proteome</keyword>